<sequence length="244" mass="27680">MYVANQHRLSENDALAYARKIGNGELISLFDGELQATHIPFIIVQDTAATSEAPATYHIETHLSQVNPQWRGTNEGPALLVVNIADQHVPGHLLPREQKFARLPQAPTWNYLTVHIRGHFTAIHDTDWKLAHLDRFVKHFEPEWRPATHSNYERLNHALPALIGIKMQVEQVIGKAKLHQQLASTEISLLAEKLHHIEKSNSIPQLMQDIAAPWAREREARVALARDKKTLPIIPAKNDSKNHK</sequence>
<accession>A0ABU1T433</accession>
<reference evidence="1 2" key="1">
    <citation type="submission" date="2023-07" db="EMBL/GenBank/DDBJ databases">
        <title>Sequencing the genomes of 1000 actinobacteria strains.</title>
        <authorList>
            <person name="Klenk H.-P."/>
        </authorList>
    </citation>
    <scope>NUCLEOTIDE SEQUENCE [LARGE SCALE GENOMIC DNA]</scope>
    <source>
        <strain evidence="1 2">DSM 15539</strain>
    </source>
</reference>
<dbReference type="EMBL" id="JAVDUJ010000001">
    <property type="protein sequence ID" value="MDR6940149.1"/>
    <property type="molecule type" value="Genomic_DNA"/>
</dbReference>
<dbReference type="PANTHER" id="PTHR35802">
    <property type="entry name" value="PROTEASE SYNTHASE AND SPORULATION PROTEIN PAI 2"/>
    <property type="match status" value="1"/>
</dbReference>
<dbReference type="Proteomes" id="UP001266099">
    <property type="component" value="Unassembled WGS sequence"/>
</dbReference>
<dbReference type="PANTHER" id="PTHR35802:SF1">
    <property type="entry name" value="PROTEASE SYNTHASE AND SPORULATION PROTEIN PAI 2"/>
    <property type="match status" value="1"/>
</dbReference>
<dbReference type="InterPro" id="IPR012349">
    <property type="entry name" value="Split_barrel_FMN-bd"/>
</dbReference>
<dbReference type="InterPro" id="IPR007396">
    <property type="entry name" value="TR_PAI2-type"/>
</dbReference>
<protein>
    <submittedName>
        <fullName evidence="1">Transcriptional regulator</fullName>
    </submittedName>
</protein>
<comment type="caution">
    <text evidence="1">The sequence shown here is derived from an EMBL/GenBank/DDBJ whole genome shotgun (WGS) entry which is preliminary data.</text>
</comment>
<proteinExistence type="predicted"/>
<name>A0ABU1T433_9ACTO</name>
<dbReference type="Pfam" id="PF04299">
    <property type="entry name" value="FMN_bind_2"/>
    <property type="match status" value="1"/>
</dbReference>
<dbReference type="RefSeq" id="WP_309957412.1">
    <property type="nucleotide sequence ID" value="NZ_JAVDUJ010000001.1"/>
</dbReference>
<organism evidence="1 2">
    <name type="scientific">Arcanobacterium hippocoleae</name>
    <dbReference type="NCBI Taxonomy" id="149017"/>
    <lineage>
        <taxon>Bacteria</taxon>
        <taxon>Bacillati</taxon>
        <taxon>Actinomycetota</taxon>
        <taxon>Actinomycetes</taxon>
        <taxon>Actinomycetales</taxon>
        <taxon>Actinomycetaceae</taxon>
        <taxon>Arcanobacterium</taxon>
    </lineage>
</organism>
<dbReference type="SUPFAM" id="SSF50475">
    <property type="entry name" value="FMN-binding split barrel"/>
    <property type="match status" value="1"/>
</dbReference>
<keyword evidence="2" id="KW-1185">Reference proteome</keyword>
<evidence type="ECO:0000313" key="1">
    <source>
        <dbReference type="EMBL" id="MDR6940149.1"/>
    </source>
</evidence>
<dbReference type="Gene3D" id="2.30.110.10">
    <property type="entry name" value="Electron Transport, Fmn-binding Protein, Chain A"/>
    <property type="match status" value="1"/>
</dbReference>
<evidence type="ECO:0000313" key="2">
    <source>
        <dbReference type="Proteomes" id="UP001266099"/>
    </source>
</evidence>
<gene>
    <name evidence="1" type="ORF">J2S36_001692</name>
</gene>